<keyword evidence="1" id="KW-0812">Transmembrane</keyword>
<feature type="transmembrane region" description="Helical" evidence="1">
    <location>
        <begin position="33"/>
        <end position="57"/>
    </location>
</feature>
<proteinExistence type="predicted"/>
<name>A0A415SNR8_9BACT</name>
<organism evidence="2 3">
    <name type="scientific">Phocaeicola plebeius</name>
    <dbReference type="NCBI Taxonomy" id="310297"/>
    <lineage>
        <taxon>Bacteria</taxon>
        <taxon>Pseudomonadati</taxon>
        <taxon>Bacteroidota</taxon>
        <taxon>Bacteroidia</taxon>
        <taxon>Bacteroidales</taxon>
        <taxon>Bacteroidaceae</taxon>
        <taxon>Phocaeicola</taxon>
    </lineage>
</organism>
<keyword evidence="1" id="KW-0472">Membrane</keyword>
<protein>
    <submittedName>
        <fullName evidence="2">Uncharacterized protein</fullName>
    </submittedName>
</protein>
<dbReference type="RefSeq" id="WP_118028321.1">
    <property type="nucleotide sequence ID" value="NZ_JAQDAT010000062.1"/>
</dbReference>
<evidence type="ECO:0000313" key="3">
    <source>
        <dbReference type="Proteomes" id="UP000285109"/>
    </source>
</evidence>
<feature type="transmembrane region" description="Helical" evidence="1">
    <location>
        <begin position="9"/>
        <end position="27"/>
    </location>
</feature>
<sequence length="172" mass="19745">MKKEKGDRLYTIMTVLAVLAFWGHNYFLVIDYFLVFLISLASIVCIALLWLIAFYVAKKKINIGTCIKLAGSLYAFCWVAIYSYGFAVQSETEKQTYVVPLTGYYTAGIDGVVFRFEGDKFDRKYDIQELADKHGRDLLDSHEVHLTLKEVLPDVYYLDNISVKAKNNLQNK</sequence>
<gene>
    <name evidence="2" type="ORF">DWZ34_17980</name>
</gene>
<reference evidence="2 3" key="1">
    <citation type="submission" date="2018-08" db="EMBL/GenBank/DDBJ databases">
        <title>A genome reference for cultivated species of the human gut microbiota.</title>
        <authorList>
            <person name="Zou Y."/>
            <person name="Xue W."/>
            <person name="Luo G."/>
        </authorList>
    </citation>
    <scope>NUCLEOTIDE SEQUENCE [LARGE SCALE GENOMIC DNA]</scope>
    <source>
        <strain evidence="2 3">AF31-28B-AC</strain>
    </source>
</reference>
<keyword evidence="1" id="KW-1133">Transmembrane helix</keyword>
<evidence type="ECO:0000313" key="2">
    <source>
        <dbReference type="EMBL" id="RHM90476.1"/>
    </source>
</evidence>
<dbReference type="Proteomes" id="UP000285109">
    <property type="component" value="Unassembled WGS sequence"/>
</dbReference>
<dbReference type="EMBL" id="QRQK01000079">
    <property type="protein sequence ID" value="RHM90476.1"/>
    <property type="molecule type" value="Genomic_DNA"/>
</dbReference>
<dbReference type="AlphaFoldDB" id="A0A415SNR8"/>
<feature type="transmembrane region" description="Helical" evidence="1">
    <location>
        <begin position="69"/>
        <end position="87"/>
    </location>
</feature>
<evidence type="ECO:0000256" key="1">
    <source>
        <dbReference type="SAM" id="Phobius"/>
    </source>
</evidence>
<comment type="caution">
    <text evidence="2">The sequence shown here is derived from an EMBL/GenBank/DDBJ whole genome shotgun (WGS) entry which is preliminary data.</text>
</comment>
<accession>A0A415SNR8</accession>